<keyword evidence="13" id="KW-1185">Reference proteome</keyword>
<dbReference type="InterPro" id="IPR000725">
    <property type="entry name" value="Olfact_rcpt"/>
</dbReference>
<evidence type="ECO:0000256" key="4">
    <source>
        <dbReference type="ARBA" id="ARBA00022725"/>
    </source>
</evidence>
<evidence type="ECO:0000256" key="2">
    <source>
        <dbReference type="ARBA" id="ARBA00022606"/>
    </source>
</evidence>
<evidence type="ECO:0000256" key="1">
    <source>
        <dbReference type="ARBA" id="ARBA00004141"/>
    </source>
</evidence>
<feature type="transmembrane region" description="Helical" evidence="11">
    <location>
        <begin position="140"/>
        <end position="158"/>
    </location>
</feature>
<sequence>MEKRNLTAIREFVLLGLPDLAEQQHLLSVLFLCMYFVTVLGNMLIILTVCSDSRLHCPMYFFLSNLAFVDICFTSTTIPQMVVNTLTDTQTIPFAGCLTQLFFFISFVNMESLLLCVMAYDRYAAICHPLHYATIMNTRLCVQLVAGLWLVTYLHALLHTVLILHLSFCASNIIHHFFCDLNPLLQLSCSDISFNVIVMFIVGGLLALTPLICILISYGFIFSTILKITSTQGRQRALSTCGCHLTVVVLFYGTAIAVYFSPSSSHIPESDALSAIMYSVVTPMLNPFIYSLRNRNMTRALQKMFCKRISEVITTPMTEYKKKHISRQP</sequence>
<feature type="transmembrane region" description="Helical" evidence="11">
    <location>
        <begin position="237"/>
        <end position="260"/>
    </location>
</feature>
<dbReference type="FunFam" id="1.20.1070.10:FF:000009">
    <property type="entry name" value="Olfactory receptor"/>
    <property type="match status" value="1"/>
</dbReference>
<feature type="transmembrane region" description="Helical" evidence="11">
    <location>
        <begin position="192"/>
        <end position="225"/>
    </location>
</feature>
<keyword evidence="5 11" id="KW-1133">Transmembrane helix</keyword>
<accession>A0A1U7T1X0</accession>
<keyword evidence="2 11" id="KW-0716">Sensory transduction</keyword>
<dbReference type="Pfam" id="PF13853">
    <property type="entry name" value="7tm_4"/>
    <property type="match status" value="1"/>
</dbReference>
<keyword evidence="4 11" id="KW-0552">Olfaction</keyword>
<dbReference type="AlphaFoldDB" id="A0A1U7T1X0"/>
<evidence type="ECO:0000256" key="10">
    <source>
        <dbReference type="RuleBase" id="RU000688"/>
    </source>
</evidence>
<dbReference type="CDD" id="cd15918">
    <property type="entry name" value="7tmA_OR1_7-like"/>
    <property type="match status" value="1"/>
</dbReference>
<evidence type="ECO:0000313" key="13">
    <source>
        <dbReference type="Proteomes" id="UP000189704"/>
    </source>
</evidence>
<keyword evidence="6 10" id="KW-0297">G-protein coupled receptor</keyword>
<evidence type="ECO:0000313" key="14">
    <source>
        <dbReference type="RefSeq" id="XP_008050358.1"/>
    </source>
</evidence>
<dbReference type="Gene3D" id="1.20.1070.10">
    <property type="entry name" value="Rhodopsin 7-helix transmembrane proteins"/>
    <property type="match status" value="1"/>
</dbReference>
<comment type="similarity">
    <text evidence="10">Belongs to the G-protein coupled receptor 1 family.</text>
</comment>
<keyword evidence="11" id="KW-1003">Cell membrane</keyword>
<feature type="domain" description="G-protein coupled receptors family 1 profile" evidence="12">
    <location>
        <begin position="41"/>
        <end position="290"/>
    </location>
</feature>
<evidence type="ECO:0000256" key="6">
    <source>
        <dbReference type="ARBA" id="ARBA00023040"/>
    </source>
</evidence>
<feature type="transmembrane region" description="Helical" evidence="11">
    <location>
        <begin position="59"/>
        <end position="78"/>
    </location>
</feature>
<keyword evidence="3 10" id="KW-0812">Transmembrane</keyword>
<evidence type="ECO:0000259" key="12">
    <source>
        <dbReference type="PROSITE" id="PS50262"/>
    </source>
</evidence>
<dbReference type="GO" id="GO:0004984">
    <property type="term" value="F:olfactory receptor activity"/>
    <property type="evidence" value="ECO:0007669"/>
    <property type="project" value="InterPro"/>
</dbReference>
<dbReference type="InterPro" id="IPR017452">
    <property type="entry name" value="GPCR_Rhodpsn_7TM"/>
</dbReference>
<dbReference type="OrthoDB" id="9444602at2759"/>
<feature type="transmembrane region" description="Helical" evidence="11">
    <location>
        <begin position="98"/>
        <end position="120"/>
    </location>
</feature>
<dbReference type="Proteomes" id="UP000189704">
    <property type="component" value="Unplaced"/>
</dbReference>
<keyword evidence="7 11" id="KW-0472">Membrane</keyword>
<evidence type="ECO:0000256" key="11">
    <source>
        <dbReference type="RuleBase" id="RU363047"/>
    </source>
</evidence>
<evidence type="ECO:0000256" key="9">
    <source>
        <dbReference type="ARBA" id="ARBA00023224"/>
    </source>
</evidence>
<feature type="transmembrane region" description="Helical" evidence="11">
    <location>
        <begin position="26"/>
        <end position="47"/>
    </location>
</feature>
<keyword evidence="9 10" id="KW-0807">Transducer</keyword>
<keyword evidence="8 10" id="KW-0675">Receptor</keyword>
<comment type="subcellular location">
    <subcellularLocation>
        <location evidence="11">Cell membrane</location>
        <topology evidence="11">Multi-pass membrane protein</topology>
    </subcellularLocation>
    <subcellularLocation>
        <location evidence="1">Membrane</location>
        <topology evidence="1">Multi-pass membrane protein</topology>
    </subcellularLocation>
</comment>
<dbReference type="PANTHER" id="PTHR48001">
    <property type="entry name" value="OLFACTORY RECEPTOR"/>
    <property type="match status" value="1"/>
</dbReference>
<dbReference type="GeneID" id="103253964"/>
<dbReference type="PRINTS" id="PR00245">
    <property type="entry name" value="OLFACTORYR"/>
</dbReference>
<dbReference type="InterPro" id="IPR000276">
    <property type="entry name" value="GPCR_Rhodpsn"/>
</dbReference>
<dbReference type="SUPFAM" id="SSF81321">
    <property type="entry name" value="Family A G protein-coupled receptor-like"/>
    <property type="match status" value="1"/>
</dbReference>
<feature type="transmembrane region" description="Helical" evidence="11">
    <location>
        <begin position="272"/>
        <end position="292"/>
    </location>
</feature>
<evidence type="ECO:0000256" key="5">
    <source>
        <dbReference type="ARBA" id="ARBA00022989"/>
    </source>
</evidence>
<evidence type="ECO:0000256" key="7">
    <source>
        <dbReference type="ARBA" id="ARBA00023136"/>
    </source>
</evidence>
<dbReference type="GO" id="GO:0005886">
    <property type="term" value="C:plasma membrane"/>
    <property type="evidence" value="ECO:0007669"/>
    <property type="project" value="UniProtKB-SubCell"/>
</dbReference>
<dbReference type="PRINTS" id="PR00237">
    <property type="entry name" value="GPCRRHODOPSN"/>
</dbReference>
<dbReference type="PROSITE" id="PS50262">
    <property type="entry name" value="G_PROTEIN_RECEP_F1_2"/>
    <property type="match status" value="1"/>
</dbReference>
<proteinExistence type="inferred from homology"/>
<gene>
    <name evidence="14" type="primary">LOC103253964</name>
</gene>
<dbReference type="PROSITE" id="PS00237">
    <property type="entry name" value="G_PROTEIN_RECEP_F1_1"/>
    <property type="match status" value="1"/>
</dbReference>
<dbReference type="RefSeq" id="XP_008050358.1">
    <property type="nucleotide sequence ID" value="XM_008052167.1"/>
</dbReference>
<name>A0A1U7T1X0_CARSF</name>
<evidence type="ECO:0000256" key="3">
    <source>
        <dbReference type="ARBA" id="ARBA00022692"/>
    </source>
</evidence>
<protein>
    <recommendedName>
        <fullName evidence="11">Olfactory receptor</fullName>
    </recommendedName>
</protein>
<dbReference type="KEGG" id="csyr:103253964"/>
<evidence type="ECO:0000256" key="8">
    <source>
        <dbReference type="ARBA" id="ARBA00023170"/>
    </source>
</evidence>
<organism evidence="13 14">
    <name type="scientific">Carlito syrichta</name>
    <name type="common">Philippine tarsier</name>
    <name type="synonym">Tarsius syrichta</name>
    <dbReference type="NCBI Taxonomy" id="1868482"/>
    <lineage>
        <taxon>Eukaryota</taxon>
        <taxon>Metazoa</taxon>
        <taxon>Chordata</taxon>
        <taxon>Craniata</taxon>
        <taxon>Vertebrata</taxon>
        <taxon>Euteleostomi</taxon>
        <taxon>Mammalia</taxon>
        <taxon>Eutheria</taxon>
        <taxon>Euarchontoglires</taxon>
        <taxon>Primates</taxon>
        <taxon>Haplorrhini</taxon>
        <taxon>Tarsiiformes</taxon>
        <taxon>Tarsiidae</taxon>
        <taxon>Carlito</taxon>
    </lineage>
</organism>
<dbReference type="GO" id="GO:0004930">
    <property type="term" value="F:G protein-coupled receptor activity"/>
    <property type="evidence" value="ECO:0007669"/>
    <property type="project" value="UniProtKB-KW"/>
</dbReference>
<reference evidence="14" key="1">
    <citation type="submission" date="2025-08" db="UniProtKB">
        <authorList>
            <consortium name="RefSeq"/>
        </authorList>
    </citation>
    <scope>IDENTIFICATION</scope>
</reference>